<feature type="binding site" evidence="6">
    <location>
        <position position="134"/>
    </location>
    <ligand>
        <name>S-adenosyl-L-methionine</name>
        <dbReference type="ChEBI" id="CHEBI:59789"/>
    </ligand>
</feature>
<dbReference type="RefSeq" id="WP_132432628.1">
    <property type="nucleotide sequence ID" value="NZ_SLWK01000002.1"/>
</dbReference>
<dbReference type="Pfam" id="PF17125">
    <property type="entry name" value="Methyltr_RsmF_N"/>
    <property type="match status" value="1"/>
</dbReference>
<feature type="binding site" evidence="6">
    <location>
        <position position="178"/>
    </location>
    <ligand>
        <name>S-adenosyl-L-methionine</name>
        <dbReference type="ChEBI" id="CHEBI:59789"/>
    </ligand>
</feature>
<dbReference type="InterPro" id="IPR023267">
    <property type="entry name" value="RCMT"/>
</dbReference>
<dbReference type="OrthoDB" id="9810297at2"/>
<feature type="active site" description="Nucleophile" evidence="6">
    <location>
        <position position="231"/>
    </location>
</feature>
<feature type="binding site" evidence="6">
    <location>
        <position position="161"/>
    </location>
    <ligand>
        <name>S-adenosyl-L-methionine</name>
        <dbReference type="ChEBI" id="CHEBI:59789"/>
    </ligand>
</feature>
<evidence type="ECO:0000256" key="6">
    <source>
        <dbReference type="PROSITE-ProRule" id="PRU01023"/>
    </source>
</evidence>
<dbReference type="Proteomes" id="UP000295221">
    <property type="component" value="Unassembled WGS sequence"/>
</dbReference>
<dbReference type="CDD" id="cd02440">
    <property type="entry name" value="AdoMet_MTases"/>
    <property type="match status" value="1"/>
</dbReference>
<dbReference type="PANTHER" id="PTHR22807:SF30">
    <property type="entry name" value="28S RRNA (CYTOSINE(4447)-C(5))-METHYLTRANSFERASE-RELATED"/>
    <property type="match status" value="1"/>
</dbReference>
<dbReference type="InterPro" id="IPR027391">
    <property type="entry name" value="Nol1_Nop2_Fmu_2"/>
</dbReference>
<organism evidence="8 9">
    <name type="scientific">Natronoflexus pectinivorans</name>
    <dbReference type="NCBI Taxonomy" id="682526"/>
    <lineage>
        <taxon>Bacteria</taxon>
        <taxon>Pseudomonadati</taxon>
        <taxon>Bacteroidota</taxon>
        <taxon>Bacteroidia</taxon>
        <taxon>Marinilabiliales</taxon>
        <taxon>Marinilabiliaceae</taxon>
        <taxon>Natronoflexus</taxon>
    </lineage>
</organism>
<dbReference type="Pfam" id="PF13636">
    <property type="entry name" value="Methyltranf_PUA"/>
    <property type="match status" value="1"/>
</dbReference>
<dbReference type="GO" id="GO:0003723">
    <property type="term" value="F:RNA binding"/>
    <property type="evidence" value="ECO:0007669"/>
    <property type="project" value="UniProtKB-UniRule"/>
</dbReference>
<dbReference type="Gene3D" id="3.40.50.150">
    <property type="entry name" value="Vaccinia Virus protein VP39"/>
    <property type="match status" value="1"/>
</dbReference>
<comment type="similarity">
    <text evidence="6">Belongs to the class I-like SAM-binding methyltransferase superfamily. RsmB/NOP family.</text>
</comment>
<dbReference type="GO" id="GO:0001510">
    <property type="term" value="P:RNA methylation"/>
    <property type="evidence" value="ECO:0007669"/>
    <property type="project" value="InterPro"/>
</dbReference>
<dbReference type="InterPro" id="IPR029063">
    <property type="entry name" value="SAM-dependent_MTases_sf"/>
</dbReference>
<evidence type="ECO:0000256" key="1">
    <source>
        <dbReference type="ARBA" id="ARBA00022490"/>
    </source>
</evidence>
<feature type="domain" description="SAM-dependent MTase RsmB/NOP-type" evidence="7">
    <location>
        <begin position="1"/>
        <end position="295"/>
    </location>
</feature>
<reference evidence="8 9" key="1">
    <citation type="submission" date="2019-03" db="EMBL/GenBank/DDBJ databases">
        <title>Genomic Encyclopedia of Type Strains, Phase IV (KMG-IV): sequencing the most valuable type-strain genomes for metagenomic binning, comparative biology and taxonomic classification.</title>
        <authorList>
            <person name="Goeker M."/>
        </authorList>
    </citation>
    <scope>NUCLEOTIDE SEQUENCE [LARGE SCALE GENOMIC DNA]</scope>
    <source>
        <strain evidence="8 9">DSM 24179</strain>
    </source>
</reference>
<keyword evidence="4 6" id="KW-0949">S-adenosyl-L-methionine</keyword>
<keyword evidence="9" id="KW-1185">Reference proteome</keyword>
<keyword evidence="1" id="KW-0963">Cytoplasm</keyword>
<evidence type="ECO:0000256" key="2">
    <source>
        <dbReference type="ARBA" id="ARBA00022603"/>
    </source>
</evidence>
<dbReference type="Pfam" id="PF01189">
    <property type="entry name" value="Methyltr_RsmB-F"/>
    <property type="match status" value="1"/>
</dbReference>
<proteinExistence type="inferred from homology"/>
<dbReference type="InterPro" id="IPR049560">
    <property type="entry name" value="MeTrfase_RsmB-F_NOP2_cat"/>
</dbReference>
<evidence type="ECO:0000313" key="9">
    <source>
        <dbReference type="Proteomes" id="UP000295221"/>
    </source>
</evidence>
<comment type="caution">
    <text evidence="6">Lacks conserved residue(s) required for the propagation of feature annotation.</text>
</comment>
<accession>A0A4R2GLF4</accession>
<evidence type="ECO:0000259" key="7">
    <source>
        <dbReference type="PROSITE" id="PS51686"/>
    </source>
</evidence>
<dbReference type="Gene3D" id="3.30.70.1170">
    <property type="entry name" value="Sun protein, domain 3"/>
    <property type="match status" value="1"/>
</dbReference>
<keyword evidence="2 6" id="KW-0489">Methyltransferase</keyword>
<dbReference type="Gene3D" id="2.30.130.60">
    <property type="match status" value="1"/>
</dbReference>
<dbReference type="PANTHER" id="PTHR22807">
    <property type="entry name" value="NOP2 YEAST -RELATED NOL1/NOP2/FMU SUN DOMAIN-CONTAINING"/>
    <property type="match status" value="1"/>
</dbReference>
<dbReference type="EMBL" id="SLWK01000002">
    <property type="protein sequence ID" value="TCO09822.1"/>
    <property type="molecule type" value="Genomic_DNA"/>
</dbReference>
<evidence type="ECO:0000313" key="8">
    <source>
        <dbReference type="EMBL" id="TCO09822.1"/>
    </source>
</evidence>
<keyword evidence="5 6" id="KW-0694">RNA-binding</keyword>
<dbReference type="PROSITE" id="PS51686">
    <property type="entry name" value="SAM_MT_RSMB_NOP"/>
    <property type="match status" value="1"/>
</dbReference>
<dbReference type="InterPro" id="IPR031341">
    <property type="entry name" value="Methyltr_RsmF_N"/>
</dbReference>
<gene>
    <name evidence="8" type="ORF">EV194_102251</name>
</gene>
<sequence>MHSRFPAEFIQRINQQFGDDANAFLGALSNDVVTSVRYNPNKMQASYELGAEPVPWCKDGVYLSEKPVFTLDPLFHAGCYYPQEASSMILDWVLQNLTDLPEHPHVLDLCGAPGGKSTLMASFLAGKGVLVANEVIKSRANVLAENLMKWGYSNCVVTRNDPSDFSRLPSHFDVMVVDAPCSGEGMFRKDERAIEEWSQGNVAMCASRQRRILADAWPALKPGGYLVYSTCTFNPDENEENIRWLCEGNRADIISLNAPNDWCISSVKIANGEALAFYPHKSKGEGLFVALLRKNDEDSTISFPKKIKNKEKNKAPGALTQCFKNAPAFFFSEEANGWRAFPAEFKNDLFQYQKNLSVLRYGVEAGQVIRNRYQPSHELAMSVDLQPESFVTCNLSLKDALKYLKGEVLVPSTGLETGFVLMNYNGAPLGFAKNIGTRMNNLYPSSLRIRMALPD</sequence>
<name>A0A4R2GLF4_9BACT</name>
<protein>
    <submittedName>
        <fullName evidence="8">NOL1/NOP2/sun family putative RNA methylase</fullName>
    </submittedName>
</protein>
<evidence type="ECO:0000256" key="4">
    <source>
        <dbReference type="ARBA" id="ARBA00022691"/>
    </source>
</evidence>
<evidence type="ECO:0000256" key="3">
    <source>
        <dbReference type="ARBA" id="ARBA00022679"/>
    </source>
</evidence>
<keyword evidence="3 6" id="KW-0808">Transferase</keyword>
<evidence type="ECO:0000256" key="5">
    <source>
        <dbReference type="ARBA" id="ARBA00022884"/>
    </source>
</evidence>
<dbReference type="GO" id="GO:0008173">
    <property type="term" value="F:RNA methyltransferase activity"/>
    <property type="evidence" value="ECO:0007669"/>
    <property type="project" value="InterPro"/>
</dbReference>
<dbReference type="SUPFAM" id="SSF53335">
    <property type="entry name" value="S-adenosyl-L-methionine-dependent methyltransferases"/>
    <property type="match status" value="1"/>
</dbReference>
<dbReference type="AlphaFoldDB" id="A0A4R2GLF4"/>
<dbReference type="InterPro" id="IPR001678">
    <property type="entry name" value="MeTrfase_RsmB-F_NOP2_dom"/>
</dbReference>
<dbReference type="PRINTS" id="PR02008">
    <property type="entry name" value="RCMTFAMILY"/>
</dbReference>
<comment type="caution">
    <text evidence="8">The sequence shown here is derived from an EMBL/GenBank/DDBJ whole genome shotgun (WGS) entry which is preliminary data.</text>
</comment>